<dbReference type="Pfam" id="PF14236">
    <property type="entry name" value="DruA"/>
    <property type="match status" value="1"/>
</dbReference>
<proteinExistence type="predicted"/>
<comment type="caution">
    <text evidence="1">The sequence shown here is derived from an EMBL/GenBank/DDBJ whole genome shotgun (WGS) entry which is preliminary data.</text>
</comment>
<reference evidence="1" key="2">
    <citation type="journal article" date="2014" name="ISME J.">
        <title>Microbial stratification in low pH oxic and suboxic macroscopic growths along an acid mine drainage.</title>
        <authorList>
            <person name="Mendez-Garcia C."/>
            <person name="Mesa V."/>
            <person name="Sprenger R.R."/>
            <person name="Richter M."/>
            <person name="Diez M.S."/>
            <person name="Solano J."/>
            <person name="Bargiela R."/>
            <person name="Golyshina O.V."/>
            <person name="Manteca A."/>
            <person name="Ramos J.L."/>
            <person name="Gallego J.R."/>
            <person name="Llorente I."/>
            <person name="Martins Dos Santos V.A."/>
            <person name="Jensen O.N."/>
            <person name="Pelaez A.I."/>
            <person name="Sanchez J."/>
            <person name="Ferrer M."/>
        </authorList>
    </citation>
    <scope>NUCLEOTIDE SEQUENCE</scope>
</reference>
<gene>
    <name evidence="1" type="ORF">B1A_05432</name>
</gene>
<evidence type="ECO:0000313" key="1">
    <source>
        <dbReference type="EMBL" id="EQD72486.1"/>
    </source>
</evidence>
<dbReference type="AlphaFoldDB" id="T1BHM1"/>
<accession>T1BHM1</accession>
<protein>
    <submittedName>
        <fullName evidence="1">Uncharacterized protein</fullName>
    </submittedName>
</protein>
<sequence length="229" mass="25836">MSEALRYCGRDFSEADLKVISDLIAMYPTRRAIADAVCVSLGWYRPDGRKKDMSARVALLRMDRDGLITLPEPTRGNGNGRITRYSEPPMELPFAFPGSLDDLCPIKFVIAETKAEKQRWRNLIASYHYLGYNTFAGAQMRYLIESSSGTIAAIGFAASAWSCAPRDTHIGWDKATREARLHLVVGNARFLILPQVRVANLASYILSRVARRLRDDWQLTYGYQPVLIE</sequence>
<reference evidence="1" key="1">
    <citation type="submission" date="2013-08" db="EMBL/GenBank/DDBJ databases">
        <authorList>
            <person name="Mendez C."/>
            <person name="Richter M."/>
            <person name="Ferrer M."/>
            <person name="Sanchez J."/>
        </authorList>
    </citation>
    <scope>NUCLEOTIDE SEQUENCE</scope>
</reference>
<dbReference type="EMBL" id="AUZX01003957">
    <property type="protein sequence ID" value="EQD72486.1"/>
    <property type="molecule type" value="Genomic_DNA"/>
</dbReference>
<name>T1BHM1_9ZZZZ</name>
<feature type="non-terminal residue" evidence="1">
    <location>
        <position position="229"/>
    </location>
</feature>
<dbReference type="InterPro" id="IPR025639">
    <property type="entry name" value="DruA"/>
</dbReference>
<organism evidence="1">
    <name type="scientific">mine drainage metagenome</name>
    <dbReference type="NCBI Taxonomy" id="410659"/>
    <lineage>
        <taxon>unclassified sequences</taxon>
        <taxon>metagenomes</taxon>
        <taxon>ecological metagenomes</taxon>
    </lineage>
</organism>